<dbReference type="PANTHER" id="PTHR45640">
    <property type="entry name" value="HEAT SHOCK PROTEIN HSP-12.2-RELATED"/>
    <property type="match status" value="1"/>
</dbReference>
<dbReference type="STRING" id="37001.A0A1A9WS56"/>
<evidence type="ECO:0000259" key="5">
    <source>
        <dbReference type="PROSITE" id="PS01031"/>
    </source>
</evidence>
<dbReference type="InterPro" id="IPR002068">
    <property type="entry name" value="A-crystallin/Hsp20_dom"/>
</dbReference>
<dbReference type="PROSITE" id="PS01031">
    <property type="entry name" value="SHSP"/>
    <property type="match status" value="1"/>
</dbReference>
<proteinExistence type="inferred from homology"/>
<keyword evidence="7" id="KW-1185">Reference proteome</keyword>
<keyword evidence="1" id="KW-0346">Stress response</keyword>
<dbReference type="PANTHER" id="PTHR45640:SF13">
    <property type="entry name" value="HEAT SHOCK PROTEIN 22-RELATED"/>
    <property type="match status" value="1"/>
</dbReference>
<comment type="similarity">
    <text evidence="2 3">Belongs to the small heat shock protein (HSP20) family.</text>
</comment>
<accession>A0A1A9WS56</accession>
<dbReference type="AlphaFoldDB" id="A0A1A9WS56"/>
<dbReference type="CDD" id="cd06526">
    <property type="entry name" value="metazoan_ACD"/>
    <property type="match status" value="1"/>
</dbReference>
<dbReference type="Gene3D" id="2.60.40.790">
    <property type="match status" value="1"/>
</dbReference>
<evidence type="ECO:0000256" key="4">
    <source>
        <dbReference type="SAM" id="MobiDB-lite"/>
    </source>
</evidence>
<evidence type="ECO:0000256" key="2">
    <source>
        <dbReference type="PROSITE-ProRule" id="PRU00285"/>
    </source>
</evidence>
<dbReference type="Pfam" id="PF00011">
    <property type="entry name" value="HSP20"/>
    <property type="match status" value="1"/>
</dbReference>
<feature type="domain" description="SHSP" evidence="5">
    <location>
        <begin position="175"/>
        <end position="291"/>
    </location>
</feature>
<dbReference type="EnsemblMetazoa" id="GBRI030094-RA">
    <property type="protein sequence ID" value="GBRI030094-PA"/>
    <property type="gene ID" value="GBRI030094"/>
</dbReference>
<dbReference type="Proteomes" id="UP000091820">
    <property type="component" value="Unassembled WGS sequence"/>
</dbReference>
<dbReference type="SUPFAM" id="SSF49764">
    <property type="entry name" value="HSP20-like chaperones"/>
    <property type="match status" value="1"/>
</dbReference>
<evidence type="ECO:0000256" key="3">
    <source>
        <dbReference type="RuleBase" id="RU003616"/>
    </source>
</evidence>
<dbReference type="VEuPathDB" id="VectorBase:GBRI030094"/>
<feature type="region of interest" description="Disordered" evidence="4">
    <location>
        <begin position="280"/>
        <end position="311"/>
    </location>
</feature>
<dbReference type="GO" id="GO:0005634">
    <property type="term" value="C:nucleus"/>
    <property type="evidence" value="ECO:0007669"/>
    <property type="project" value="TreeGrafter"/>
</dbReference>
<dbReference type="GO" id="GO:0042026">
    <property type="term" value="P:protein refolding"/>
    <property type="evidence" value="ECO:0007669"/>
    <property type="project" value="TreeGrafter"/>
</dbReference>
<organism evidence="6 7">
    <name type="scientific">Glossina brevipalpis</name>
    <dbReference type="NCBI Taxonomy" id="37001"/>
    <lineage>
        <taxon>Eukaryota</taxon>
        <taxon>Metazoa</taxon>
        <taxon>Ecdysozoa</taxon>
        <taxon>Arthropoda</taxon>
        <taxon>Hexapoda</taxon>
        <taxon>Insecta</taxon>
        <taxon>Pterygota</taxon>
        <taxon>Neoptera</taxon>
        <taxon>Endopterygota</taxon>
        <taxon>Diptera</taxon>
        <taxon>Brachycera</taxon>
        <taxon>Muscomorpha</taxon>
        <taxon>Hippoboscoidea</taxon>
        <taxon>Glossinidae</taxon>
        <taxon>Glossina</taxon>
    </lineage>
</organism>
<evidence type="ECO:0000313" key="6">
    <source>
        <dbReference type="EnsemblMetazoa" id="GBRI030094-PA"/>
    </source>
</evidence>
<evidence type="ECO:0000256" key="1">
    <source>
        <dbReference type="ARBA" id="ARBA00023016"/>
    </source>
</evidence>
<dbReference type="InterPro" id="IPR001436">
    <property type="entry name" value="Alpha-crystallin/sHSP_animal"/>
</dbReference>
<dbReference type="GO" id="GO:0051082">
    <property type="term" value="F:unfolded protein binding"/>
    <property type="evidence" value="ECO:0007669"/>
    <property type="project" value="TreeGrafter"/>
</dbReference>
<sequence>MTFSKDDWKRRSTPMNGSEHTEVFAKLICSTKPEFTEAEERNELVSLFYKDDGFIEINETLQKKANNLAKRFKKENDPEISFILTNYTKVAEELLEKFHIVRPSAFNQEVIEEIFENISRYGNIKTHYNYKLTAYKQFTLTCKLASFQLEIAKLQIKDQNYGLRNLDYNIQSEKVSVYNWETDLTAELAIEPRDEVIRMVELPQSGMLPFRLFVGYVSMTYNDAIVEGKSEESDSNNGYLSRRFVRRFSLPHDYVADNVISTLSSDGILTVNVPKSPEIEEKGREIPIQCTRSPSVKANPSEQAKEDSNEN</sequence>
<name>A0A1A9WS56_9MUSC</name>
<dbReference type="PRINTS" id="PR00299">
    <property type="entry name" value="ACRYSTALLIN"/>
</dbReference>
<evidence type="ECO:0000313" key="7">
    <source>
        <dbReference type="Proteomes" id="UP000091820"/>
    </source>
</evidence>
<protein>
    <submittedName>
        <fullName evidence="6">SHSP domain-containing protein</fullName>
    </submittedName>
</protein>
<feature type="compositionally biased region" description="Polar residues" evidence="4">
    <location>
        <begin position="290"/>
        <end position="302"/>
    </location>
</feature>
<reference evidence="7" key="1">
    <citation type="submission" date="2014-03" db="EMBL/GenBank/DDBJ databases">
        <authorList>
            <person name="Aksoy S."/>
            <person name="Warren W."/>
            <person name="Wilson R.K."/>
        </authorList>
    </citation>
    <scope>NUCLEOTIDE SEQUENCE [LARGE SCALE GENOMIC DNA]</scope>
    <source>
        <strain evidence="7">IAEA</strain>
    </source>
</reference>
<dbReference type="GO" id="GO:0005737">
    <property type="term" value="C:cytoplasm"/>
    <property type="evidence" value="ECO:0007669"/>
    <property type="project" value="TreeGrafter"/>
</dbReference>
<dbReference type="GO" id="GO:0009408">
    <property type="term" value="P:response to heat"/>
    <property type="evidence" value="ECO:0007669"/>
    <property type="project" value="TreeGrafter"/>
</dbReference>
<dbReference type="InterPro" id="IPR008978">
    <property type="entry name" value="HSP20-like_chaperone"/>
</dbReference>
<reference evidence="6" key="2">
    <citation type="submission" date="2020-05" db="UniProtKB">
        <authorList>
            <consortium name="EnsemblMetazoa"/>
        </authorList>
    </citation>
    <scope>IDENTIFICATION</scope>
    <source>
        <strain evidence="6">IAEA</strain>
    </source>
</reference>